<protein>
    <recommendedName>
        <fullName evidence="3">Ribosome-recycling factor, chloroplastic</fullName>
    </recommendedName>
    <alternativeName>
        <fullName evidence="5">Ribosome-releasing factor, chloroplastic</fullName>
    </alternativeName>
</protein>
<dbReference type="AlphaFoldDB" id="A0AAD8HM23"/>
<evidence type="ECO:0000313" key="8">
    <source>
        <dbReference type="EMBL" id="KAK1369757.1"/>
    </source>
</evidence>
<dbReference type="GO" id="GO:0006412">
    <property type="term" value="P:translation"/>
    <property type="evidence" value="ECO:0007669"/>
    <property type="project" value="UniProtKB-KW"/>
</dbReference>
<dbReference type="GO" id="GO:0005739">
    <property type="term" value="C:mitochondrion"/>
    <property type="evidence" value="ECO:0007669"/>
    <property type="project" value="TreeGrafter"/>
</dbReference>
<dbReference type="EMBL" id="JAUIZM010000008">
    <property type="protein sequence ID" value="KAK1369757.1"/>
    <property type="molecule type" value="Genomic_DNA"/>
</dbReference>
<dbReference type="Proteomes" id="UP001237642">
    <property type="component" value="Unassembled WGS sequence"/>
</dbReference>
<evidence type="ECO:0000256" key="3">
    <source>
        <dbReference type="ARBA" id="ARBA00014063"/>
    </source>
</evidence>
<evidence type="ECO:0000256" key="5">
    <source>
        <dbReference type="ARBA" id="ARBA00032397"/>
    </source>
</evidence>
<feature type="domain" description="Ribosome recycling factor" evidence="7">
    <location>
        <begin position="101"/>
        <end position="270"/>
    </location>
</feature>
<dbReference type="Gene3D" id="1.10.132.20">
    <property type="entry name" value="Ribosome-recycling factor"/>
    <property type="match status" value="1"/>
</dbReference>
<name>A0AAD8HM23_9APIA</name>
<reference evidence="8" key="2">
    <citation type="submission" date="2023-05" db="EMBL/GenBank/DDBJ databases">
        <authorList>
            <person name="Schelkunov M.I."/>
        </authorList>
    </citation>
    <scope>NUCLEOTIDE SEQUENCE</scope>
    <source>
        <strain evidence="8">Hsosn_3</strain>
        <tissue evidence="8">Leaf</tissue>
    </source>
</reference>
<dbReference type="InterPro" id="IPR036191">
    <property type="entry name" value="RRF_sf"/>
</dbReference>
<dbReference type="Gene3D" id="3.30.1360.40">
    <property type="match status" value="1"/>
</dbReference>
<feature type="region of interest" description="Disordered" evidence="6">
    <location>
        <begin position="204"/>
        <end position="243"/>
    </location>
</feature>
<dbReference type="FunFam" id="3.30.1360.40:FF:000001">
    <property type="entry name" value="Ribosome-recycling factor"/>
    <property type="match status" value="1"/>
</dbReference>
<reference evidence="8" key="1">
    <citation type="submission" date="2023-02" db="EMBL/GenBank/DDBJ databases">
        <title>Genome of toxic invasive species Heracleum sosnowskyi carries increased number of genes despite the absence of recent whole-genome duplications.</title>
        <authorList>
            <person name="Schelkunov M."/>
            <person name="Shtratnikova V."/>
            <person name="Makarenko M."/>
            <person name="Klepikova A."/>
            <person name="Omelchenko D."/>
            <person name="Novikova G."/>
            <person name="Obukhova E."/>
            <person name="Bogdanov V."/>
            <person name="Penin A."/>
            <person name="Logacheva M."/>
        </authorList>
    </citation>
    <scope>NUCLEOTIDE SEQUENCE</scope>
    <source>
        <strain evidence="8">Hsosn_3</strain>
        <tissue evidence="8">Leaf</tissue>
    </source>
</reference>
<comment type="caution">
    <text evidence="8">The sequence shown here is derived from an EMBL/GenBank/DDBJ whole genome shotgun (WGS) entry which is preliminary data.</text>
</comment>
<dbReference type="InterPro" id="IPR002661">
    <property type="entry name" value="Ribosome_recyc_fac"/>
</dbReference>
<keyword evidence="9" id="KW-1185">Reference proteome</keyword>
<organism evidence="8 9">
    <name type="scientific">Heracleum sosnowskyi</name>
    <dbReference type="NCBI Taxonomy" id="360622"/>
    <lineage>
        <taxon>Eukaryota</taxon>
        <taxon>Viridiplantae</taxon>
        <taxon>Streptophyta</taxon>
        <taxon>Embryophyta</taxon>
        <taxon>Tracheophyta</taxon>
        <taxon>Spermatophyta</taxon>
        <taxon>Magnoliopsida</taxon>
        <taxon>eudicotyledons</taxon>
        <taxon>Gunneridae</taxon>
        <taxon>Pentapetalae</taxon>
        <taxon>asterids</taxon>
        <taxon>campanulids</taxon>
        <taxon>Apiales</taxon>
        <taxon>Apiaceae</taxon>
        <taxon>Apioideae</taxon>
        <taxon>apioid superclade</taxon>
        <taxon>Tordylieae</taxon>
        <taxon>Tordyliinae</taxon>
        <taxon>Heracleum</taxon>
    </lineage>
</organism>
<dbReference type="PANTHER" id="PTHR20982:SF3">
    <property type="entry name" value="MITOCHONDRIAL RIBOSOME RECYCLING FACTOR PSEUDO 1"/>
    <property type="match status" value="1"/>
</dbReference>
<evidence type="ECO:0000256" key="6">
    <source>
        <dbReference type="SAM" id="MobiDB-lite"/>
    </source>
</evidence>
<dbReference type="Pfam" id="PF01765">
    <property type="entry name" value="RRF"/>
    <property type="match status" value="1"/>
</dbReference>
<evidence type="ECO:0000256" key="1">
    <source>
        <dbReference type="ARBA" id="ARBA00002952"/>
    </source>
</evidence>
<evidence type="ECO:0000259" key="7">
    <source>
        <dbReference type="Pfam" id="PF01765"/>
    </source>
</evidence>
<proteinExistence type="inferred from homology"/>
<evidence type="ECO:0000256" key="2">
    <source>
        <dbReference type="ARBA" id="ARBA00005912"/>
    </source>
</evidence>
<dbReference type="GO" id="GO:0043023">
    <property type="term" value="F:ribosomal large subunit binding"/>
    <property type="evidence" value="ECO:0007669"/>
    <property type="project" value="TreeGrafter"/>
</dbReference>
<dbReference type="SUPFAM" id="SSF55194">
    <property type="entry name" value="Ribosome recycling factor, RRF"/>
    <property type="match status" value="1"/>
</dbReference>
<comment type="similarity">
    <text evidence="2">Belongs to the RRF family.</text>
</comment>
<evidence type="ECO:0000256" key="4">
    <source>
        <dbReference type="ARBA" id="ARBA00022917"/>
    </source>
</evidence>
<dbReference type="PANTHER" id="PTHR20982">
    <property type="entry name" value="RIBOSOME RECYCLING FACTOR"/>
    <property type="match status" value="1"/>
</dbReference>
<accession>A0AAD8HM23</accession>
<sequence length="273" mass="29585">MARRMSGAVSCCRQLSYLIRNPPCLPNLPDLNLRNSNSPLPNSIPISFPFPHSRSFAKKRNTQTCDDDYDSGDQDGGAFDIGATVKPAALSQMDAALDALARELTKLRTGRASVGMLDHIIVLANGMKIPLNGMAAVSVLDSKTLSVSPYDPATIKELEKAIVASPLGLNPKVDGQRLIAAIPPLTKEHMQAVCKLVTKSSEDAKQSIRRARQKALDTIKKSAPKKKGKEKAGSSISADDAKKLEKEVEELTKKYIKSVEDMSKAKEKEITES</sequence>
<gene>
    <name evidence="8" type="ORF">POM88_035849</name>
</gene>
<keyword evidence="4" id="KW-0648">Protein biosynthesis</keyword>
<comment type="function">
    <text evidence="1">Responsible for the release of ribosomes from messenger RNA at the termination of chloroplastic protein biosynthesis.</text>
</comment>
<evidence type="ECO:0000313" key="9">
    <source>
        <dbReference type="Proteomes" id="UP001237642"/>
    </source>
</evidence>
<dbReference type="InterPro" id="IPR023584">
    <property type="entry name" value="Ribosome_recyc_fac_dom"/>
</dbReference>